<comment type="caution">
    <text evidence="2">The sequence shown here is derived from an EMBL/GenBank/DDBJ whole genome shotgun (WGS) entry which is preliminary data.</text>
</comment>
<keyword evidence="1" id="KW-0812">Transmembrane</keyword>
<keyword evidence="1" id="KW-1133">Transmembrane helix</keyword>
<evidence type="ECO:0000256" key="1">
    <source>
        <dbReference type="SAM" id="Phobius"/>
    </source>
</evidence>
<dbReference type="EMBL" id="QGSV01000227">
    <property type="protein sequence ID" value="PWU46170.1"/>
    <property type="molecule type" value="Genomic_DNA"/>
</dbReference>
<gene>
    <name evidence="2" type="ORF">DLJ46_18860</name>
</gene>
<name>A0A317K0P1_9ACTN</name>
<feature type="transmembrane region" description="Helical" evidence="1">
    <location>
        <begin position="12"/>
        <end position="31"/>
    </location>
</feature>
<dbReference type="Proteomes" id="UP000245683">
    <property type="component" value="Unassembled WGS sequence"/>
</dbReference>
<evidence type="ECO:0000313" key="2">
    <source>
        <dbReference type="EMBL" id="PWU46170.1"/>
    </source>
</evidence>
<keyword evidence="3" id="KW-1185">Reference proteome</keyword>
<proteinExistence type="predicted"/>
<sequence length="80" mass="8095">MPRLPERVRGALPVAGPLVLAAVVVVVAVLSRTGWPWLGGSGLLLVGGAAHAASFSPLVTRLAGIVPVCSDTPCGLRRTS</sequence>
<evidence type="ECO:0000313" key="3">
    <source>
        <dbReference type="Proteomes" id="UP000245683"/>
    </source>
</evidence>
<protein>
    <submittedName>
        <fullName evidence="2">Uncharacterized protein</fullName>
    </submittedName>
</protein>
<feature type="transmembrane region" description="Helical" evidence="1">
    <location>
        <begin position="37"/>
        <end position="55"/>
    </location>
</feature>
<keyword evidence="1" id="KW-0472">Membrane</keyword>
<organism evidence="2 3">
    <name type="scientific">Micromonospora globispora</name>
    <dbReference type="NCBI Taxonomy" id="1450148"/>
    <lineage>
        <taxon>Bacteria</taxon>
        <taxon>Bacillati</taxon>
        <taxon>Actinomycetota</taxon>
        <taxon>Actinomycetes</taxon>
        <taxon>Micromonosporales</taxon>
        <taxon>Micromonosporaceae</taxon>
        <taxon>Micromonospora</taxon>
    </lineage>
</organism>
<dbReference type="AlphaFoldDB" id="A0A317K0P1"/>
<dbReference type="RefSeq" id="WP_109945956.1">
    <property type="nucleotide sequence ID" value="NZ_QGSV01000227.1"/>
</dbReference>
<accession>A0A317K0P1</accession>
<reference evidence="3" key="1">
    <citation type="submission" date="2018-05" db="EMBL/GenBank/DDBJ databases">
        <title>Micromonospora globispora sp. nov. and Micromonospora rugosa sp. nov., isolated from marine sediment.</title>
        <authorList>
            <person name="Carro L."/>
            <person name="Aysel V."/>
            <person name="Cetin D."/>
            <person name="Igual J.M."/>
            <person name="Klenk H.-P."/>
            <person name="Trujillo M.E."/>
            <person name="Sahin N."/>
        </authorList>
    </citation>
    <scope>NUCLEOTIDE SEQUENCE [LARGE SCALE GENOMIC DNA]</scope>
    <source>
        <strain evidence="3">S2904</strain>
    </source>
</reference>